<evidence type="ECO:0000313" key="1">
    <source>
        <dbReference type="EMBL" id="BDZ52377.1"/>
    </source>
</evidence>
<keyword evidence="2" id="KW-1185">Reference proteome</keyword>
<sequence>MPRGTPKRSPSDQAAADSAGLRRYRLALRQNDAAQSLRRAAEQLSRETAADVRRAAAGAGLTVDDSARAIAEAGQRSDGP</sequence>
<organism evidence="1 2">
    <name type="scientific">Frondihabitans sucicola</name>
    <dbReference type="NCBI Taxonomy" id="1268041"/>
    <lineage>
        <taxon>Bacteria</taxon>
        <taxon>Bacillati</taxon>
        <taxon>Actinomycetota</taxon>
        <taxon>Actinomycetes</taxon>
        <taxon>Micrococcales</taxon>
        <taxon>Microbacteriaceae</taxon>
        <taxon>Frondihabitans</taxon>
    </lineage>
</organism>
<geneLocation type="plasmid" evidence="1 2">
    <name>pNBRC108728a</name>
</geneLocation>
<gene>
    <name evidence="1" type="ORF">GCM10025867_46180</name>
</gene>
<dbReference type="Proteomes" id="UP001321486">
    <property type="component" value="Plasmid pNBRC108728a"/>
</dbReference>
<protein>
    <submittedName>
        <fullName evidence="1">Uncharacterized protein</fullName>
    </submittedName>
</protein>
<evidence type="ECO:0000313" key="2">
    <source>
        <dbReference type="Proteomes" id="UP001321486"/>
    </source>
</evidence>
<proteinExistence type="predicted"/>
<name>A0ABM8GV74_9MICO</name>
<keyword evidence="1" id="KW-0614">Plasmid</keyword>
<accession>A0ABM8GV74</accession>
<dbReference type="RefSeq" id="WP_286347235.1">
    <property type="nucleotide sequence ID" value="NZ_AP027733.1"/>
</dbReference>
<dbReference type="EMBL" id="AP027733">
    <property type="protein sequence ID" value="BDZ52377.1"/>
    <property type="molecule type" value="Genomic_DNA"/>
</dbReference>
<reference evidence="2" key="1">
    <citation type="journal article" date="2019" name="Int. J. Syst. Evol. Microbiol.">
        <title>The Global Catalogue of Microorganisms (GCM) 10K type strain sequencing project: providing services to taxonomists for standard genome sequencing and annotation.</title>
        <authorList>
            <consortium name="The Broad Institute Genomics Platform"/>
            <consortium name="The Broad Institute Genome Sequencing Center for Infectious Disease"/>
            <person name="Wu L."/>
            <person name="Ma J."/>
        </authorList>
    </citation>
    <scope>NUCLEOTIDE SEQUENCE [LARGE SCALE GENOMIC DNA]</scope>
    <source>
        <strain evidence="2">NBRC 108728</strain>
    </source>
</reference>